<sequence>KLTPCQYSATLLRWRDSQRYTNERTSFWKQLPPNPTDALRNLFPILESNPTAWATSLTSAPVASQMAEIELMLDILCAKNALATSLLNSLLHVFVVMILSRATHDEYTSTNAATAFLPSSLFSPPMRTLSGLARSPIAVPSARNSGLESTWNARLWLVLCASLRMERML</sequence>
<keyword evidence="2" id="KW-1185">Reference proteome</keyword>
<name>A0AAN5CZ75_9BILA</name>
<dbReference type="AlphaFoldDB" id="A0AAN5CZ75"/>
<protein>
    <submittedName>
        <fullName evidence="1">Uncharacterized protein</fullName>
    </submittedName>
</protein>
<gene>
    <name evidence="1" type="ORF">PMAYCL1PPCAC_23693</name>
</gene>
<evidence type="ECO:0000313" key="2">
    <source>
        <dbReference type="Proteomes" id="UP001328107"/>
    </source>
</evidence>
<dbReference type="EMBL" id="BTRK01000005">
    <property type="protein sequence ID" value="GMR53498.1"/>
    <property type="molecule type" value="Genomic_DNA"/>
</dbReference>
<reference evidence="2" key="1">
    <citation type="submission" date="2022-10" db="EMBL/GenBank/DDBJ databases">
        <title>Genome assembly of Pristionchus species.</title>
        <authorList>
            <person name="Yoshida K."/>
            <person name="Sommer R.J."/>
        </authorList>
    </citation>
    <scope>NUCLEOTIDE SEQUENCE [LARGE SCALE GENOMIC DNA]</scope>
    <source>
        <strain evidence="2">RS5460</strain>
    </source>
</reference>
<proteinExistence type="predicted"/>
<organism evidence="1 2">
    <name type="scientific">Pristionchus mayeri</name>
    <dbReference type="NCBI Taxonomy" id="1317129"/>
    <lineage>
        <taxon>Eukaryota</taxon>
        <taxon>Metazoa</taxon>
        <taxon>Ecdysozoa</taxon>
        <taxon>Nematoda</taxon>
        <taxon>Chromadorea</taxon>
        <taxon>Rhabditida</taxon>
        <taxon>Rhabditina</taxon>
        <taxon>Diplogasteromorpha</taxon>
        <taxon>Diplogasteroidea</taxon>
        <taxon>Neodiplogasteridae</taxon>
        <taxon>Pristionchus</taxon>
    </lineage>
</organism>
<evidence type="ECO:0000313" key="1">
    <source>
        <dbReference type="EMBL" id="GMR53498.1"/>
    </source>
</evidence>
<dbReference type="Proteomes" id="UP001328107">
    <property type="component" value="Unassembled WGS sequence"/>
</dbReference>
<accession>A0AAN5CZ75</accession>
<comment type="caution">
    <text evidence="1">The sequence shown here is derived from an EMBL/GenBank/DDBJ whole genome shotgun (WGS) entry which is preliminary data.</text>
</comment>
<feature type="non-terminal residue" evidence="1">
    <location>
        <position position="1"/>
    </location>
</feature>
<feature type="non-terminal residue" evidence="1">
    <location>
        <position position="169"/>
    </location>
</feature>